<reference evidence="1" key="1">
    <citation type="submission" date="2021-03" db="EMBL/GenBank/DDBJ databases">
        <title>Draft genome sequence of rust myrtle Austropuccinia psidii MF-1, a brazilian biotype.</title>
        <authorList>
            <person name="Quecine M.C."/>
            <person name="Pachon D.M.R."/>
            <person name="Bonatelli M.L."/>
            <person name="Correr F.H."/>
            <person name="Franceschini L.M."/>
            <person name="Leite T.F."/>
            <person name="Margarido G.R.A."/>
            <person name="Almeida C.A."/>
            <person name="Ferrarezi J.A."/>
            <person name="Labate C.A."/>
        </authorList>
    </citation>
    <scope>NUCLEOTIDE SEQUENCE</scope>
    <source>
        <strain evidence="1">MF-1</strain>
    </source>
</reference>
<dbReference type="EMBL" id="AVOT02026357">
    <property type="protein sequence ID" value="MBW0518049.1"/>
    <property type="molecule type" value="Genomic_DNA"/>
</dbReference>
<protein>
    <submittedName>
        <fullName evidence="1">Uncharacterized protein</fullName>
    </submittedName>
</protein>
<dbReference type="AlphaFoldDB" id="A0A9Q3HWZ7"/>
<sequence length="227" mass="25447">MESYSHLPQLGNCHLDLSNIQDAQLMKTKPNKGNVYTAGNSCITEGVIESKPTKLLRDPGAFCSCVGKSFPKTTLPKFEDQLLPIDGINFNTAISKVSPVNLELEKFKSEKLNEAEISFHLTHKQEGELSSLLYYHKESFASDKEPLGEIVGYESDIILHIERCYQPLLRRPAYPASPKSREALEIHIKELLDFGVIIKVGHNEEVEITTPVILEWINGKSRIVGDI</sequence>
<proteinExistence type="predicted"/>
<evidence type="ECO:0000313" key="2">
    <source>
        <dbReference type="Proteomes" id="UP000765509"/>
    </source>
</evidence>
<comment type="caution">
    <text evidence="1">The sequence shown here is derived from an EMBL/GenBank/DDBJ whole genome shotgun (WGS) entry which is preliminary data.</text>
</comment>
<accession>A0A9Q3HWZ7</accession>
<name>A0A9Q3HWZ7_9BASI</name>
<gene>
    <name evidence="1" type="ORF">O181_057764</name>
</gene>
<organism evidence="1 2">
    <name type="scientific">Austropuccinia psidii MF-1</name>
    <dbReference type="NCBI Taxonomy" id="1389203"/>
    <lineage>
        <taxon>Eukaryota</taxon>
        <taxon>Fungi</taxon>
        <taxon>Dikarya</taxon>
        <taxon>Basidiomycota</taxon>
        <taxon>Pucciniomycotina</taxon>
        <taxon>Pucciniomycetes</taxon>
        <taxon>Pucciniales</taxon>
        <taxon>Sphaerophragmiaceae</taxon>
        <taxon>Austropuccinia</taxon>
    </lineage>
</organism>
<dbReference type="Proteomes" id="UP000765509">
    <property type="component" value="Unassembled WGS sequence"/>
</dbReference>
<dbReference type="OrthoDB" id="3250101at2759"/>
<evidence type="ECO:0000313" key="1">
    <source>
        <dbReference type="EMBL" id="MBW0518049.1"/>
    </source>
</evidence>
<keyword evidence="2" id="KW-1185">Reference proteome</keyword>